<dbReference type="AlphaFoldDB" id="A0A1I8ATZ1"/>
<proteinExistence type="predicted"/>
<organism evidence="1 2">
    <name type="scientific">Steinernema glaseri</name>
    <dbReference type="NCBI Taxonomy" id="37863"/>
    <lineage>
        <taxon>Eukaryota</taxon>
        <taxon>Metazoa</taxon>
        <taxon>Ecdysozoa</taxon>
        <taxon>Nematoda</taxon>
        <taxon>Chromadorea</taxon>
        <taxon>Rhabditida</taxon>
        <taxon>Tylenchina</taxon>
        <taxon>Panagrolaimomorpha</taxon>
        <taxon>Strongyloidoidea</taxon>
        <taxon>Steinernematidae</taxon>
        <taxon>Steinernema</taxon>
    </lineage>
</organism>
<keyword evidence="1" id="KW-1185">Reference proteome</keyword>
<protein>
    <submittedName>
        <fullName evidence="2">Protein-serine/threonine phosphatase</fullName>
    </submittedName>
</protein>
<dbReference type="Proteomes" id="UP000095287">
    <property type="component" value="Unplaced"/>
</dbReference>
<name>A0A1I8ATZ1_9BILA</name>
<evidence type="ECO:0000313" key="1">
    <source>
        <dbReference type="Proteomes" id="UP000095287"/>
    </source>
</evidence>
<sequence>MLTFGLLKVDLELNPTLNLSTMPSPSVSPNFSQHALPVVSPRSLLVLTALRNASCVRGPSVLCSPAPSRPNSQEVAILSVCGGPSARSPEAVFVDGSGGLHVVVLTSLAGRSLPSTMERRDENMKRSIALKKQFGDVCDEL</sequence>
<reference evidence="2" key="1">
    <citation type="submission" date="2016-11" db="UniProtKB">
        <authorList>
            <consortium name="WormBaseParasite"/>
        </authorList>
    </citation>
    <scope>IDENTIFICATION</scope>
</reference>
<dbReference type="WBParaSite" id="L893_g9192.t1">
    <property type="protein sequence ID" value="L893_g9192.t1"/>
    <property type="gene ID" value="L893_g9192"/>
</dbReference>
<evidence type="ECO:0000313" key="2">
    <source>
        <dbReference type="WBParaSite" id="L893_g9192.t1"/>
    </source>
</evidence>
<accession>A0A1I8ATZ1</accession>